<feature type="active site" evidence="3">
    <location>
        <position position="156"/>
    </location>
</feature>
<comment type="caution">
    <text evidence="5">The sequence shown here is derived from an EMBL/GenBank/DDBJ whole genome shotgun (WGS) entry which is preliminary data.</text>
</comment>
<dbReference type="PANTHER" id="PTHR48081:SF30">
    <property type="entry name" value="ACETYL-HYDROLASE LIPR-RELATED"/>
    <property type="match status" value="1"/>
</dbReference>
<keyword evidence="6" id="KW-1185">Reference proteome</keyword>
<dbReference type="RefSeq" id="WP_186867490.1">
    <property type="nucleotide sequence ID" value="NZ_JACOPH010000011.1"/>
</dbReference>
<keyword evidence="2 5" id="KW-0378">Hydrolase</keyword>
<evidence type="ECO:0000256" key="2">
    <source>
        <dbReference type="ARBA" id="ARBA00022801"/>
    </source>
</evidence>
<dbReference type="Proteomes" id="UP000606720">
    <property type="component" value="Unassembled WGS sequence"/>
</dbReference>
<dbReference type="InterPro" id="IPR050300">
    <property type="entry name" value="GDXG_lipolytic_enzyme"/>
</dbReference>
<feature type="domain" description="Alpha/beta hydrolase fold-3" evidence="4">
    <location>
        <begin position="81"/>
        <end position="284"/>
    </location>
</feature>
<sequence>MKQREKKELDTSVQGIIIREMISHVTSEHMIGQKIKNGELRKKLVEPVWNVPDGFLLTEIKMEQFEMEWLEPESCTSDRVLLQLHGGGYVGAMRNAYRNFAVVYSELGHGMPVLSIDYRVAPENPYPAALEDAVCAYRWLLQKGYSGSQILVAGDSAGGGLVMALTMYLRDHHEELPAGLIAMSPWTDLTSSGESYQTNFEKDPLFGKTKDSLIYNREYVGLEDPKNPYISPLFGDFTDFPPMLIQVGSYEMLLSDSVEVAKKAKSQGVKVRLHVYEGMFHVFQMAMKLMPESRQAWKEAGRFISLFKDET</sequence>
<dbReference type="AlphaFoldDB" id="A0A923RTP5"/>
<dbReference type="GO" id="GO:0004806">
    <property type="term" value="F:triacylglycerol lipase activity"/>
    <property type="evidence" value="ECO:0007669"/>
    <property type="project" value="TreeGrafter"/>
</dbReference>
<evidence type="ECO:0000256" key="1">
    <source>
        <dbReference type="ARBA" id="ARBA00010515"/>
    </source>
</evidence>
<comment type="similarity">
    <text evidence="1">Belongs to the 'GDXG' lipolytic enzyme family.</text>
</comment>
<dbReference type="InterPro" id="IPR013094">
    <property type="entry name" value="AB_hydrolase_3"/>
</dbReference>
<evidence type="ECO:0000256" key="3">
    <source>
        <dbReference type="PROSITE-ProRule" id="PRU10038"/>
    </source>
</evidence>
<name>A0A923RTP5_9FIRM</name>
<dbReference type="PROSITE" id="PS01174">
    <property type="entry name" value="LIPASE_GDXG_SER"/>
    <property type="match status" value="1"/>
</dbReference>
<dbReference type="InterPro" id="IPR029058">
    <property type="entry name" value="AB_hydrolase_fold"/>
</dbReference>
<reference evidence="5" key="1">
    <citation type="submission" date="2020-08" db="EMBL/GenBank/DDBJ databases">
        <title>Genome public.</title>
        <authorList>
            <person name="Liu C."/>
            <person name="Sun Q."/>
        </authorList>
    </citation>
    <scope>NUCLEOTIDE SEQUENCE</scope>
    <source>
        <strain evidence="5">BX1005</strain>
    </source>
</reference>
<evidence type="ECO:0000259" key="4">
    <source>
        <dbReference type="Pfam" id="PF07859"/>
    </source>
</evidence>
<proteinExistence type="inferred from homology"/>
<dbReference type="Gene3D" id="3.40.50.1820">
    <property type="entry name" value="alpha/beta hydrolase"/>
    <property type="match status" value="1"/>
</dbReference>
<dbReference type="Pfam" id="PF07859">
    <property type="entry name" value="Abhydrolase_3"/>
    <property type="match status" value="1"/>
</dbReference>
<protein>
    <submittedName>
        <fullName evidence="5">Alpha/beta hydrolase</fullName>
    </submittedName>
</protein>
<gene>
    <name evidence="5" type="ORF">H8S17_11975</name>
</gene>
<dbReference type="SUPFAM" id="SSF53474">
    <property type="entry name" value="alpha/beta-Hydrolases"/>
    <property type="match status" value="1"/>
</dbReference>
<dbReference type="PANTHER" id="PTHR48081">
    <property type="entry name" value="AB HYDROLASE SUPERFAMILY PROTEIN C4A8.06C"/>
    <property type="match status" value="1"/>
</dbReference>
<dbReference type="EMBL" id="JACOPH010000011">
    <property type="protein sequence ID" value="MBC5714907.1"/>
    <property type="molecule type" value="Genomic_DNA"/>
</dbReference>
<evidence type="ECO:0000313" key="6">
    <source>
        <dbReference type="Proteomes" id="UP000606720"/>
    </source>
</evidence>
<dbReference type="InterPro" id="IPR033140">
    <property type="entry name" value="Lipase_GDXG_put_SER_AS"/>
</dbReference>
<accession>A0A923RTP5</accession>
<organism evidence="5 6">
    <name type="scientific">Roseburia zhanii</name>
    <dbReference type="NCBI Taxonomy" id="2763064"/>
    <lineage>
        <taxon>Bacteria</taxon>
        <taxon>Bacillati</taxon>
        <taxon>Bacillota</taxon>
        <taxon>Clostridia</taxon>
        <taxon>Lachnospirales</taxon>
        <taxon>Lachnospiraceae</taxon>
        <taxon>Roseburia</taxon>
    </lineage>
</organism>
<evidence type="ECO:0000313" key="5">
    <source>
        <dbReference type="EMBL" id="MBC5714907.1"/>
    </source>
</evidence>